<feature type="active site" evidence="4">
    <location>
        <position position="76"/>
    </location>
</feature>
<dbReference type="GO" id="GO:0016042">
    <property type="term" value="P:lipid catabolic process"/>
    <property type="evidence" value="ECO:0007669"/>
    <property type="project" value="InterPro"/>
</dbReference>
<dbReference type="PROSITE" id="PS00118">
    <property type="entry name" value="PA2_HIS"/>
    <property type="match status" value="1"/>
</dbReference>
<protein>
    <submittedName>
        <fullName evidence="9">Phospholipase A2</fullName>
    </submittedName>
</protein>
<dbReference type="InterPro" id="IPR033113">
    <property type="entry name" value="PLA2_histidine"/>
</dbReference>
<evidence type="ECO:0000313" key="10">
    <source>
        <dbReference type="Proteomes" id="UP000053660"/>
    </source>
</evidence>
<reference evidence="9 10" key="1">
    <citation type="submission" date="2014-03" db="EMBL/GenBank/DDBJ databases">
        <title>Draft genome of the hookworm Oesophagostomum dentatum.</title>
        <authorList>
            <person name="Mitreva M."/>
        </authorList>
    </citation>
    <scope>NUCLEOTIDE SEQUENCE [LARGE SCALE GENOMIC DNA]</scope>
    <source>
        <strain evidence="9 10">OD-Hann</strain>
    </source>
</reference>
<name>A0A0B1SBC0_OESDE</name>
<evidence type="ECO:0000256" key="2">
    <source>
        <dbReference type="ARBA" id="ARBA00022525"/>
    </source>
</evidence>
<comment type="similarity">
    <text evidence="7">Belongs to the phospholipase A2 family.</text>
</comment>
<dbReference type="InterPro" id="IPR016090">
    <property type="entry name" value="PLA2-like_dom"/>
</dbReference>
<keyword evidence="2" id="KW-0964">Secreted</keyword>
<dbReference type="EMBL" id="KN597872">
    <property type="protein sequence ID" value="KHJ80862.1"/>
    <property type="molecule type" value="Genomic_DNA"/>
</dbReference>
<evidence type="ECO:0000313" key="9">
    <source>
        <dbReference type="EMBL" id="KHJ80862.1"/>
    </source>
</evidence>
<feature type="binding site" evidence="5">
    <location>
        <position position="12"/>
    </location>
    <ligand>
        <name>Ca(2+)</name>
        <dbReference type="ChEBI" id="CHEBI:29108"/>
    </ligand>
</feature>
<dbReference type="AlphaFoldDB" id="A0A0B1SBC0"/>
<feature type="disulfide bond" evidence="6">
    <location>
        <begin position="24"/>
        <end position="82"/>
    </location>
</feature>
<dbReference type="InterPro" id="IPR001211">
    <property type="entry name" value="PLA2"/>
</dbReference>
<proteinExistence type="inferred from homology"/>
<evidence type="ECO:0000256" key="3">
    <source>
        <dbReference type="ARBA" id="ARBA00023157"/>
    </source>
</evidence>
<feature type="disulfide bond" evidence="6">
    <location>
        <begin position="9"/>
        <end position="25"/>
    </location>
</feature>
<dbReference type="InterPro" id="IPR036444">
    <property type="entry name" value="PLipase_A2_dom_sf"/>
</dbReference>
<dbReference type="GO" id="GO:0004623">
    <property type="term" value="F:phospholipase A2 activity"/>
    <property type="evidence" value="ECO:0007669"/>
    <property type="project" value="InterPro"/>
</dbReference>
<organism evidence="9 10">
    <name type="scientific">Oesophagostomum dentatum</name>
    <name type="common">Nodular worm</name>
    <dbReference type="NCBI Taxonomy" id="61180"/>
    <lineage>
        <taxon>Eukaryota</taxon>
        <taxon>Metazoa</taxon>
        <taxon>Ecdysozoa</taxon>
        <taxon>Nematoda</taxon>
        <taxon>Chromadorea</taxon>
        <taxon>Rhabditida</taxon>
        <taxon>Rhabditina</taxon>
        <taxon>Rhabditomorpha</taxon>
        <taxon>Strongyloidea</taxon>
        <taxon>Strongylidae</taxon>
        <taxon>Oesophagostomum</taxon>
    </lineage>
</organism>
<feature type="active site" evidence="4">
    <location>
        <position position="28"/>
    </location>
</feature>
<dbReference type="OrthoDB" id="5839847at2759"/>
<dbReference type="PROSITE" id="PS00119">
    <property type="entry name" value="PA2_ASP"/>
    <property type="match status" value="1"/>
</dbReference>
<feature type="disulfide bond" evidence="6">
    <location>
        <begin position="31"/>
        <end position="75"/>
    </location>
</feature>
<dbReference type="PRINTS" id="PR00389">
    <property type="entry name" value="PHPHLIPASEA2"/>
</dbReference>
<feature type="domain" description="Phospholipase A2-like central" evidence="8">
    <location>
        <begin position="2"/>
        <end position="96"/>
    </location>
</feature>
<keyword evidence="5" id="KW-0106">Calcium</keyword>
<feature type="binding site" evidence="5">
    <location>
        <position position="29"/>
    </location>
    <ligand>
        <name>Ca(2+)</name>
        <dbReference type="ChEBI" id="CHEBI:29108"/>
    </ligand>
</feature>
<dbReference type="Proteomes" id="UP000053660">
    <property type="component" value="Unassembled WGS sequence"/>
</dbReference>
<evidence type="ECO:0000256" key="6">
    <source>
        <dbReference type="PIRSR" id="PIRSR601211-3"/>
    </source>
</evidence>
<evidence type="ECO:0000256" key="7">
    <source>
        <dbReference type="RuleBase" id="RU003654"/>
    </source>
</evidence>
<dbReference type="GO" id="GO:0005509">
    <property type="term" value="F:calcium ion binding"/>
    <property type="evidence" value="ECO:0007669"/>
    <property type="project" value="InterPro"/>
</dbReference>
<dbReference type="SUPFAM" id="SSF48619">
    <property type="entry name" value="Phospholipase A2, PLA2"/>
    <property type="match status" value="1"/>
</dbReference>
<dbReference type="GO" id="GO:0006644">
    <property type="term" value="P:phospholipid metabolic process"/>
    <property type="evidence" value="ECO:0007669"/>
    <property type="project" value="InterPro"/>
</dbReference>
<accession>A0A0B1SBC0</accession>
<feature type="disulfide bond" evidence="6">
    <location>
        <begin position="41"/>
        <end position="68"/>
    </location>
</feature>
<feature type="disulfide bond" evidence="6">
    <location>
        <begin position="62"/>
        <end position="73"/>
    </location>
</feature>
<keyword evidence="10" id="KW-1185">Reference proteome</keyword>
<comment type="cofactor">
    <cofactor evidence="5">
        <name>Ca(2+)</name>
        <dbReference type="ChEBI" id="CHEBI:29108"/>
    </cofactor>
    <text evidence="5">Binds 1 Ca(2+) ion per subunit.</text>
</comment>
<sequence length="98" mass="11143">VYNHYGCWCGKGGGGTPVDGIDMCCKTHDFCYRTARISKICSRIQLYFDNYDWNCMNNTAICAGKTPCEQALCKCDVDVVRCWGKYTKPDSKKKCEEE</sequence>
<evidence type="ECO:0000256" key="5">
    <source>
        <dbReference type="PIRSR" id="PIRSR601211-2"/>
    </source>
</evidence>
<evidence type="ECO:0000259" key="8">
    <source>
        <dbReference type="SMART" id="SM00085"/>
    </source>
</evidence>
<comment type="subcellular location">
    <subcellularLocation>
        <location evidence="1">Secreted</location>
    </subcellularLocation>
</comment>
<dbReference type="GO" id="GO:0005576">
    <property type="term" value="C:extracellular region"/>
    <property type="evidence" value="ECO:0007669"/>
    <property type="project" value="UniProtKB-SubCell"/>
</dbReference>
<dbReference type="PANTHER" id="PTHR11716:SF107">
    <property type="entry name" value="PHOSPHOLIPASE A2"/>
    <property type="match status" value="1"/>
</dbReference>
<evidence type="ECO:0000256" key="4">
    <source>
        <dbReference type="PIRSR" id="PIRSR601211-1"/>
    </source>
</evidence>
<feature type="non-terminal residue" evidence="9">
    <location>
        <position position="1"/>
    </location>
</feature>
<dbReference type="Pfam" id="PF00068">
    <property type="entry name" value="Phospholip_A2_1"/>
    <property type="match status" value="1"/>
</dbReference>
<dbReference type="PANTHER" id="PTHR11716">
    <property type="entry name" value="PHOSPHOLIPASE A2 FAMILY MEMBER"/>
    <property type="match status" value="1"/>
</dbReference>
<dbReference type="InterPro" id="IPR033112">
    <property type="entry name" value="PLA2_Asp_AS"/>
</dbReference>
<dbReference type="SMART" id="SM00085">
    <property type="entry name" value="PA2c"/>
    <property type="match status" value="1"/>
</dbReference>
<feature type="binding site" evidence="5">
    <location>
        <position position="10"/>
    </location>
    <ligand>
        <name>Ca(2+)</name>
        <dbReference type="ChEBI" id="CHEBI:29108"/>
    </ligand>
</feature>
<dbReference type="Gene3D" id="1.20.90.10">
    <property type="entry name" value="Phospholipase A2 domain"/>
    <property type="match status" value="1"/>
</dbReference>
<dbReference type="GO" id="GO:0050482">
    <property type="term" value="P:arachidonate secretion"/>
    <property type="evidence" value="ECO:0007669"/>
    <property type="project" value="InterPro"/>
</dbReference>
<feature type="non-terminal residue" evidence="9">
    <location>
        <position position="98"/>
    </location>
</feature>
<gene>
    <name evidence="9" type="ORF">OESDEN_19458</name>
</gene>
<keyword evidence="5" id="KW-0479">Metal-binding</keyword>
<evidence type="ECO:0000256" key="1">
    <source>
        <dbReference type="ARBA" id="ARBA00004613"/>
    </source>
</evidence>
<keyword evidence="3 6" id="KW-1015">Disulfide bond</keyword>